<dbReference type="PANTHER" id="PTHR47128">
    <property type="match status" value="1"/>
</dbReference>
<dbReference type="SUPFAM" id="SSF51735">
    <property type="entry name" value="NAD(P)-binding Rossmann-fold domains"/>
    <property type="match status" value="1"/>
</dbReference>
<dbReference type="Gene3D" id="3.40.50.720">
    <property type="entry name" value="NAD(P)-binding Rossmann-like Domain"/>
    <property type="match status" value="1"/>
</dbReference>
<dbReference type="PANTHER" id="PTHR47128:SF2">
    <property type="entry name" value="PROTEIN HIGH CHLOROPHYLL FLUORESCENCE PHENOTYPE 244, CHLOROPLASTIC"/>
    <property type="match status" value="1"/>
</dbReference>
<organism evidence="4 5">
    <name type="scientific">Flaviaesturariibacter amylovorans</name>
    <dbReference type="NCBI Taxonomy" id="1084520"/>
    <lineage>
        <taxon>Bacteria</taxon>
        <taxon>Pseudomonadati</taxon>
        <taxon>Bacteroidota</taxon>
        <taxon>Chitinophagia</taxon>
        <taxon>Chitinophagales</taxon>
        <taxon>Chitinophagaceae</taxon>
        <taxon>Flaviaestuariibacter</taxon>
    </lineage>
</organism>
<dbReference type="InterPro" id="IPR036291">
    <property type="entry name" value="NAD(P)-bd_dom_sf"/>
</dbReference>
<protein>
    <submittedName>
        <fullName evidence="4">SDR family oxidoreductase</fullName>
    </submittedName>
</protein>
<evidence type="ECO:0000256" key="1">
    <source>
        <dbReference type="ARBA" id="ARBA00022531"/>
    </source>
</evidence>
<keyword evidence="2" id="KW-0604">Photosystem II</keyword>
<dbReference type="RefSeq" id="WP_345254347.1">
    <property type="nucleotide sequence ID" value="NZ_BAABGY010000005.1"/>
</dbReference>
<evidence type="ECO:0000259" key="3">
    <source>
        <dbReference type="Pfam" id="PF13460"/>
    </source>
</evidence>
<accession>A0ABP8GIM2</accession>
<dbReference type="InterPro" id="IPR044256">
    <property type="entry name" value="HCF244-like"/>
</dbReference>
<proteinExistence type="predicted"/>
<dbReference type="Pfam" id="PF13460">
    <property type="entry name" value="NAD_binding_10"/>
    <property type="match status" value="1"/>
</dbReference>
<keyword evidence="1" id="KW-0602">Photosynthesis</keyword>
<dbReference type="InterPro" id="IPR016040">
    <property type="entry name" value="NAD(P)-bd_dom"/>
</dbReference>
<evidence type="ECO:0000313" key="5">
    <source>
        <dbReference type="Proteomes" id="UP001501725"/>
    </source>
</evidence>
<gene>
    <name evidence="4" type="ORF">GCM10023184_12650</name>
</gene>
<reference evidence="5" key="1">
    <citation type="journal article" date="2019" name="Int. J. Syst. Evol. Microbiol.">
        <title>The Global Catalogue of Microorganisms (GCM) 10K type strain sequencing project: providing services to taxonomists for standard genome sequencing and annotation.</title>
        <authorList>
            <consortium name="The Broad Institute Genomics Platform"/>
            <consortium name="The Broad Institute Genome Sequencing Center for Infectious Disease"/>
            <person name="Wu L."/>
            <person name="Ma J."/>
        </authorList>
    </citation>
    <scope>NUCLEOTIDE SEQUENCE [LARGE SCALE GENOMIC DNA]</scope>
    <source>
        <strain evidence="5">JCM 17919</strain>
    </source>
</reference>
<evidence type="ECO:0000256" key="2">
    <source>
        <dbReference type="ARBA" id="ARBA00023276"/>
    </source>
</evidence>
<comment type="caution">
    <text evidence="4">The sequence shown here is derived from an EMBL/GenBank/DDBJ whole genome shotgun (WGS) entry which is preliminary data.</text>
</comment>
<name>A0ABP8GIM2_9BACT</name>
<dbReference type="EMBL" id="BAABGY010000005">
    <property type="protein sequence ID" value="GAA4324928.1"/>
    <property type="molecule type" value="Genomic_DNA"/>
</dbReference>
<feature type="domain" description="NAD(P)-binding" evidence="3">
    <location>
        <begin position="8"/>
        <end position="196"/>
    </location>
</feature>
<sequence>MKNILLAGATGHTGRAIATELHRRGLPFTALVRNSSRAALLRGLTDSFRYAEATDPNAFTGISTGHEVVISALGKSVSPFDRSKPTFDQVDLAANRALINDAAQQGVRKFVYVSAFGAQKHPGLRYFRVHQQVEEQLKTSGLDWSIVRPPALFSAFTDLLTMARKGRLMHLGAGDRQTNPIWEGDLARIVADSIDTPSFECDPGGPEVLTRRAINELIQRVAAPHKKIRQAPLGLIKALLPLVKLTDRNSYDKLAFFTEVYGADNIATPVGSKRLEQYLREQAAGAGR</sequence>
<evidence type="ECO:0000313" key="4">
    <source>
        <dbReference type="EMBL" id="GAA4324928.1"/>
    </source>
</evidence>
<keyword evidence="5" id="KW-1185">Reference proteome</keyword>
<dbReference type="Proteomes" id="UP001501725">
    <property type="component" value="Unassembled WGS sequence"/>
</dbReference>